<comment type="caution">
    <text evidence="4">The sequence shown here is derived from an EMBL/GenBank/DDBJ whole genome shotgun (WGS) entry which is preliminary data.</text>
</comment>
<dbReference type="AlphaFoldDB" id="M7MIB2"/>
<evidence type="ECO:0000256" key="1">
    <source>
        <dbReference type="SAM" id="MobiDB-lite"/>
    </source>
</evidence>
<feature type="chain" id="PRO_5004081289" description="SPOR domain-containing protein" evidence="2">
    <location>
        <begin position="19"/>
        <end position="520"/>
    </location>
</feature>
<dbReference type="OrthoDB" id="607469at2"/>
<evidence type="ECO:0000256" key="2">
    <source>
        <dbReference type="SAM" id="SignalP"/>
    </source>
</evidence>
<dbReference type="PROSITE" id="PS51724">
    <property type="entry name" value="SPOR"/>
    <property type="match status" value="1"/>
</dbReference>
<evidence type="ECO:0000259" key="3">
    <source>
        <dbReference type="PROSITE" id="PS51724"/>
    </source>
</evidence>
<keyword evidence="2" id="KW-0732">Signal</keyword>
<dbReference type="InterPro" id="IPR036680">
    <property type="entry name" value="SPOR-like_sf"/>
</dbReference>
<dbReference type="PATRIC" id="fig|1137281.3.peg.501"/>
<feature type="region of interest" description="Disordered" evidence="1">
    <location>
        <begin position="391"/>
        <end position="425"/>
    </location>
</feature>
<name>M7MIB2_9FLAO</name>
<dbReference type="EMBL" id="ANLA01000004">
    <property type="protein sequence ID" value="EMQ96012.1"/>
    <property type="molecule type" value="Genomic_DNA"/>
</dbReference>
<feature type="compositionally biased region" description="Basic and acidic residues" evidence="1">
    <location>
        <begin position="393"/>
        <end position="413"/>
    </location>
</feature>
<dbReference type="Proteomes" id="UP000012024">
    <property type="component" value="Unassembled WGS sequence"/>
</dbReference>
<evidence type="ECO:0000313" key="4">
    <source>
        <dbReference type="EMBL" id="EMQ96012.1"/>
    </source>
</evidence>
<dbReference type="GeneID" id="98642663"/>
<organism evidence="4 5">
    <name type="scientific">Xanthomarina gelatinilytica</name>
    <dbReference type="NCBI Taxonomy" id="1137281"/>
    <lineage>
        <taxon>Bacteria</taxon>
        <taxon>Pseudomonadati</taxon>
        <taxon>Bacteroidota</taxon>
        <taxon>Flavobacteriia</taxon>
        <taxon>Flavobacteriales</taxon>
        <taxon>Flavobacteriaceae</taxon>
        <taxon>Xanthomarina</taxon>
    </lineage>
</organism>
<feature type="signal peptide" evidence="2">
    <location>
        <begin position="1"/>
        <end position="18"/>
    </location>
</feature>
<protein>
    <recommendedName>
        <fullName evidence="3">SPOR domain-containing protein</fullName>
    </recommendedName>
</protein>
<feature type="domain" description="SPOR" evidence="3">
    <location>
        <begin position="440"/>
        <end position="517"/>
    </location>
</feature>
<keyword evidence="5" id="KW-1185">Reference proteome</keyword>
<gene>
    <name evidence="4" type="ORF">D778_01902</name>
</gene>
<sequence length="520" mass="59028">MKRIFFSLFLIATCIGFAQEGKSFSSNKNFYLKGNSTIIGNSIVSTDAVEPFNDDSEINDVLKMEYIDVDDNPSTFSSSQANLELADNASSVKYAALYWSAVYKYDKGVKRVINFEEMVYQGKDERSTNVNSILFQQPGRDYKPIDGRVIFDSYHTDLFEDTKPYVCYADVTHLLQNAPVINGTYSVANIKATQGYVSGGVAGGWLLYVIYENKAETAKYFTSYNGFVGVDKTATDIQFKNFKTNEVGHIKTSLLIGALEGDQKYKTDNCSILDAEKKSFVLLSNKQRPGNNFFNSKITLEDEPFLDRNPNSSNTLGFDVLKMEIPNKNNSILSNNSSEATIRFKTKADGFYLFFVAFETEISPIYLEGKSNTETLVVFENEEPTEVVEDEIDKEKATNKEPKPEQDLTKGVETKQISTPKPRKKSGLERIESLKSIHIPNLEKGYYLVTNVFSVKENAENWMKTLEAKGHTPKSYINPKNNWNYIYLDTDEDASAIYQKQKELSKLDYFQDIWILKINF</sequence>
<accession>M7MIB2</accession>
<dbReference type="SUPFAM" id="SSF110997">
    <property type="entry name" value="Sporulation related repeat"/>
    <property type="match status" value="1"/>
</dbReference>
<dbReference type="eggNOG" id="COG4932">
    <property type="taxonomic scope" value="Bacteria"/>
</dbReference>
<reference evidence="4 5" key="1">
    <citation type="submission" date="2012-12" db="EMBL/GenBank/DDBJ databases">
        <title>Genome assembly of Formosa sp. AK20.</title>
        <authorList>
            <person name="Kumar R."/>
            <person name="Khatri I."/>
            <person name="Vaidya B."/>
            <person name="Subramanian S."/>
            <person name="Pinnaka A."/>
        </authorList>
    </citation>
    <scope>NUCLEOTIDE SEQUENCE [LARGE SCALE GENOMIC DNA]</scope>
    <source>
        <strain evidence="4 5">AK20</strain>
    </source>
</reference>
<dbReference type="GO" id="GO:0042834">
    <property type="term" value="F:peptidoglycan binding"/>
    <property type="evidence" value="ECO:0007669"/>
    <property type="project" value="InterPro"/>
</dbReference>
<dbReference type="RefSeq" id="WP_007647378.1">
    <property type="nucleotide sequence ID" value="NZ_ANLA01000004.1"/>
</dbReference>
<proteinExistence type="predicted"/>
<evidence type="ECO:0000313" key="5">
    <source>
        <dbReference type="Proteomes" id="UP000012024"/>
    </source>
</evidence>
<dbReference type="InterPro" id="IPR007730">
    <property type="entry name" value="SPOR-like_dom"/>
</dbReference>